<keyword evidence="4" id="KW-0479">Metal-binding</keyword>
<dbReference type="STRING" id="1197717.BED41_07575"/>
<dbReference type="KEGG" id="cpor:BED41_07575"/>
<dbReference type="Proteomes" id="UP000093044">
    <property type="component" value="Chromosome"/>
</dbReference>
<organism evidence="8 9">
    <name type="scientific">Cloacibacillus porcorum</name>
    <dbReference type="NCBI Taxonomy" id="1197717"/>
    <lineage>
        <taxon>Bacteria</taxon>
        <taxon>Thermotogati</taxon>
        <taxon>Synergistota</taxon>
        <taxon>Synergistia</taxon>
        <taxon>Synergistales</taxon>
        <taxon>Synergistaceae</taxon>
        <taxon>Cloacibacillus</taxon>
    </lineage>
</organism>
<evidence type="ECO:0000313" key="8">
    <source>
        <dbReference type="EMBL" id="ANZ44944.1"/>
    </source>
</evidence>
<dbReference type="Gene3D" id="3.80.30.20">
    <property type="entry name" value="tm_1862 like domain"/>
    <property type="match status" value="1"/>
</dbReference>
<sequence>MTAWQSWEDYRRDEEWITELPKGGDLPWALFYPADYSIGSANLGFHYVFQRLRESGVAAERFFASPVPYRSVDADTMLERFSVITASVAYEGDIPAFYRWLSGANIPLLAEERVAGSFPVIGMGGALSYINPLTVSGVCDFIILGDGMEVLDHVIESLRLYEGGCGRRELWRRLSESPNILVPPVDIKDGRLVRGLRIGRSLDLNGPYPVHSAWMTERGAFGKTLLLELQRGCARSCSYCTLPRCFGSMRWRKFEIVERALDEITSRFEVPQAGLVTPEAGDYPFLPQLIDKLINKNIGVSFASLRLDRLSEQMILALSGSGRRSITVAPETGGERLRFGCGKKFTDDLILEKLAMAKEAGIDRVKLYFMIGLPGENDEDITAMTELCRRIIAETGQSLTLSVNPFIPKPGTPWQDEIFSGKHTIRQKYEKIKRDMRTITKKTPQLRLTGIKEAETEFNLAWYGYNESRELAKNIESGITKLPISNKETTGIELGRFM</sequence>
<feature type="domain" description="Radical SAM core" evidence="7">
    <location>
        <begin position="219"/>
        <end position="452"/>
    </location>
</feature>
<dbReference type="GO" id="GO:0051539">
    <property type="term" value="F:4 iron, 4 sulfur cluster binding"/>
    <property type="evidence" value="ECO:0007669"/>
    <property type="project" value="UniProtKB-KW"/>
</dbReference>
<dbReference type="SUPFAM" id="SSF102114">
    <property type="entry name" value="Radical SAM enzymes"/>
    <property type="match status" value="1"/>
</dbReference>
<name>A0A1B2I4N5_9BACT</name>
<dbReference type="GO" id="GO:0046872">
    <property type="term" value="F:metal ion binding"/>
    <property type="evidence" value="ECO:0007669"/>
    <property type="project" value="UniProtKB-KW"/>
</dbReference>
<dbReference type="CDD" id="cd01335">
    <property type="entry name" value="Radical_SAM"/>
    <property type="match status" value="1"/>
</dbReference>
<dbReference type="InterPro" id="IPR020612">
    <property type="entry name" value="Methylthiotransferase_CS"/>
</dbReference>
<keyword evidence="9" id="KW-1185">Reference proteome</keyword>
<keyword evidence="3" id="KW-0949">S-adenosyl-L-methionine</keyword>
<evidence type="ECO:0000256" key="1">
    <source>
        <dbReference type="ARBA" id="ARBA00001966"/>
    </source>
</evidence>
<dbReference type="InterPro" id="IPR006638">
    <property type="entry name" value="Elp3/MiaA/NifB-like_rSAM"/>
</dbReference>
<dbReference type="InterPro" id="IPR058240">
    <property type="entry name" value="rSAM_sf"/>
</dbReference>
<dbReference type="InterPro" id="IPR023404">
    <property type="entry name" value="rSAM_horseshoe"/>
</dbReference>
<dbReference type="EMBL" id="CP016757">
    <property type="protein sequence ID" value="ANZ44944.1"/>
    <property type="molecule type" value="Genomic_DNA"/>
</dbReference>
<gene>
    <name evidence="8" type="ORF">BED41_07575</name>
</gene>
<accession>A0A1B2I4N5</accession>
<evidence type="ECO:0000259" key="7">
    <source>
        <dbReference type="PROSITE" id="PS51918"/>
    </source>
</evidence>
<keyword evidence="5" id="KW-0408">Iron</keyword>
<dbReference type="SFLD" id="SFLDS00029">
    <property type="entry name" value="Radical_SAM"/>
    <property type="match status" value="1"/>
</dbReference>
<dbReference type="InterPro" id="IPR007197">
    <property type="entry name" value="rSAM"/>
</dbReference>
<keyword evidence="6" id="KW-0411">Iron-sulfur</keyword>
<dbReference type="PROSITE" id="PS51918">
    <property type="entry name" value="RADICAL_SAM"/>
    <property type="match status" value="1"/>
</dbReference>
<evidence type="ECO:0000256" key="6">
    <source>
        <dbReference type="ARBA" id="ARBA00023014"/>
    </source>
</evidence>
<dbReference type="GO" id="GO:0003824">
    <property type="term" value="F:catalytic activity"/>
    <property type="evidence" value="ECO:0007669"/>
    <property type="project" value="InterPro"/>
</dbReference>
<dbReference type="Pfam" id="PF19864">
    <property type="entry name" value="Radical_SAM_N2"/>
    <property type="match status" value="1"/>
</dbReference>
<protein>
    <recommendedName>
        <fullName evidence="7">Radical SAM core domain-containing protein</fullName>
    </recommendedName>
</protein>
<dbReference type="SMART" id="SM00729">
    <property type="entry name" value="Elp3"/>
    <property type="match status" value="1"/>
</dbReference>
<keyword evidence="2" id="KW-0004">4Fe-4S</keyword>
<proteinExistence type="predicted"/>
<comment type="cofactor">
    <cofactor evidence="1">
        <name>[4Fe-4S] cluster</name>
        <dbReference type="ChEBI" id="CHEBI:49883"/>
    </cofactor>
</comment>
<dbReference type="InterPro" id="IPR045784">
    <property type="entry name" value="Radical_SAM_N2"/>
</dbReference>
<evidence type="ECO:0000313" key="9">
    <source>
        <dbReference type="Proteomes" id="UP000093044"/>
    </source>
</evidence>
<evidence type="ECO:0000256" key="3">
    <source>
        <dbReference type="ARBA" id="ARBA00022691"/>
    </source>
</evidence>
<reference evidence="8" key="1">
    <citation type="submission" date="2016-08" db="EMBL/GenBank/DDBJ databases">
        <title>Complete genome of Cloacibacillus porcorum.</title>
        <authorList>
            <person name="Looft T."/>
            <person name="Bayles D.O."/>
            <person name="Alt D.P."/>
        </authorList>
    </citation>
    <scope>NUCLEOTIDE SEQUENCE [LARGE SCALE GENOMIC DNA]</scope>
    <source>
        <strain evidence="8">CL-84</strain>
    </source>
</reference>
<evidence type="ECO:0000256" key="5">
    <source>
        <dbReference type="ARBA" id="ARBA00023004"/>
    </source>
</evidence>
<dbReference type="SFLD" id="SFLDG01082">
    <property type="entry name" value="B12-binding_domain_containing"/>
    <property type="match status" value="1"/>
</dbReference>
<evidence type="ECO:0000256" key="2">
    <source>
        <dbReference type="ARBA" id="ARBA00022485"/>
    </source>
</evidence>
<dbReference type="AlphaFoldDB" id="A0A1B2I4N5"/>
<dbReference type="Pfam" id="PF04055">
    <property type="entry name" value="Radical_SAM"/>
    <property type="match status" value="1"/>
</dbReference>
<evidence type="ECO:0000256" key="4">
    <source>
        <dbReference type="ARBA" id="ARBA00022723"/>
    </source>
</evidence>
<dbReference type="PANTHER" id="PTHR42731:SF5">
    <property type="entry name" value="RADICAL SAM DOMAIN PROTEIN"/>
    <property type="match status" value="1"/>
</dbReference>
<dbReference type="PROSITE" id="PS01278">
    <property type="entry name" value="MTTASE_RADICAL"/>
    <property type="match status" value="1"/>
</dbReference>
<dbReference type="PANTHER" id="PTHR42731">
    <property type="entry name" value="SLL1084 PROTEIN"/>
    <property type="match status" value="1"/>
</dbReference>